<evidence type="ECO:0000313" key="1">
    <source>
        <dbReference type="EMBL" id="KAI8528131.1"/>
    </source>
</evidence>
<dbReference type="Proteomes" id="UP001062846">
    <property type="component" value="Chromosome 12"/>
</dbReference>
<accession>A0ACC0LHA3</accession>
<dbReference type="EMBL" id="CM046399">
    <property type="protein sequence ID" value="KAI8528131.1"/>
    <property type="molecule type" value="Genomic_DNA"/>
</dbReference>
<gene>
    <name evidence="1" type="ORF">RHMOL_Rhmol12G0127300</name>
</gene>
<evidence type="ECO:0000313" key="2">
    <source>
        <dbReference type="Proteomes" id="UP001062846"/>
    </source>
</evidence>
<sequence>MIKGGRSTGKADSVVWAWLFEIGRSVSLQQELSTSTMLWTMDNIVLEGDSQQLVRPIQQRADEHQTLSGCDSCGYPTPFRVFLEHVDVFCETDCQQGWSYCGPEGSERSRAFYVHGSLVLLCGYYLS</sequence>
<protein>
    <submittedName>
        <fullName evidence="1">Uncharacterized protein</fullName>
    </submittedName>
</protein>
<organism evidence="1 2">
    <name type="scientific">Rhododendron molle</name>
    <name type="common">Chinese azalea</name>
    <name type="synonym">Azalea mollis</name>
    <dbReference type="NCBI Taxonomy" id="49168"/>
    <lineage>
        <taxon>Eukaryota</taxon>
        <taxon>Viridiplantae</taxon>
        <taxon>Streptophyta</taxon>
        <taxon>Embryophyta</taxon>
        <taxon>Tracheophyta</taxon>
        <taxon>Spermatophyta</taxon>
        <taxon>Magnoliopsida</taxon>
        <taxon>eudicotyledons</taxon>
        <taxon>Gunneridae</taxon>
        <taxon>Pentapetalae</taxon>
        <taxon>asterids</taxon>
        <taxon>Ericales</taxon>
        <taxon>Ericaceae</taxon>
        <taxon>Ericoideae</taxon>
        <taxon>Rhodoreae</taxon>
        <taxon>Rhododendron</taxon>
    </lineage>
</organism>
<comment type="caution">
    <text evidence="1">The sequence shown here is derived from an EMBL/GenBank/DDBJ whole genome shotgun (WGS) entry which is preliminary data.</text>
</comment>
<reference evidence="1" key="1">
    <citation type="submission" date="2022-02" db="EMBL/GenBank/DDBJ databases">
        <title>Plant Genome Project.</title>
        <authorList>
            <person name="Zhang R.-G."/>
        </authorList>
    </citation>
    <scope>NUCLEOTIDE SEQUENCE</scope>
    <source>
        <strain evidence="1">AT1</strain>
    </source>
</reference>
<keyword evidence="2" id="KW-1185">Reference proteome</keyword>
<name>A0ACC0LHA3_RHOML</name>
<proteinExistence type="predicted"/>